<dbReference type="Proteomes" id="UP001432322">
    <property type="component" value="Unassembled WGS sequence"/>
</dbReference>
<protein>
    <recommendedName>
        <fullName evidence="4">G-protein coupled receptors family 1 profile domain-containing protein</fullName>
    </recommendedName>
</protein>
<dbReference type="InterPro" id="IPR047130">
    <property type="entry name" value="7TM_GPCR_Srsx_nematod"/>
</dbReference>
<evidence type="ECO:0000256" key="1">
    <source>
        <dbReference type="SAM" id="Phobius"/>
    </source>
</evidence>
<feature type="transmembrane region" description="Helical" evidence="1">
    <location>
        <begin position="130"/>
        <end position="153"/>
    </location>
</feature>
<dbReference type="SUPFAM" id="SSF81321">
    <property type="entry name" value="Family A G protein-coupled receptor-like"/>
    <property type="match status" value="1"/>
</dbReference>
<dbReference type="PANTHER" id="PTHR23360:SF29">
    <property type="entry name" value="G_PROTEIN_RECEP_F1_2 DOMAIN-CONTAINING PROTEIN"/>
    <property type="match status" value="1"/>
</dbReference>
<gene>
    <name evidence="2" type="ORF">PFISCL1PPCAC_4609</name>
</gene>
<organism evidence="2 3">
    <name type="scientific">Pristionchus fissidentatus</name>
    <dbReference type="NCBI Taxonomy" id="1538716"/>
    <lineage>
        <taxon>Eukaryota</taxon>
        <taxon>Metazoa</taxon>
        <taxon>Ecdysozoa</taxon>
        <taxon>Nematoda</taxon>
        <taxon>Chromadorea</taxon>
        <taxon>Rhabditida</taxon>
        <taxon>Rhabditina</taxon>
        <taxon>Diplogasteromorpha</taxon>
        <taxon>Diplogasteroidea</taxon>
        <taxon>Neodiplogasteridae</taxon>
        <taxon>Pristionchus</taxon>
    </lineage>
</organism>
<feature type="transmembrane region" description="Helical" evidence="1">
    <location>
        <begin position="98"/>
        <end position="118"/>
    </location>
</feature>
<keyword evidence="1" id="KW-0812">Transmembrane</keyword>
<dbReference type="EMBL" id="BTSY01000002">
    <property type="protein sequence ID" value="GMT13312.1"/>
    <property type="molecule type" value="Genomic_DNA"/>
</dbReference>
<feature type="transmembrane region" description="Helical" evidence="1">
    <location>
        <begin position="6"/>
        <end position="30"/>
    </location>
</feature>
<dbReference type="AlphaFoldDB" id="A0AAV5V178"/>
<proteinExistence type="predicted"/>
<comment type="caution">
    <text evidence="2">The sequence shown here is derived from an EMBL/GenBank/DDBJ whole genome shotgun (WGS) entry which is preliminary data.</text>
</comment>
<feature type="transmembrane region" description="Helical" evidence="1">
    <location>
        <begin position="42"/>
        <end position="62"/>
    </location>
</feature>
<accession>A0AAV5V178</accession>
<feature type="transmembrane region" description="Helical" evidence="1">
    <location>
        <begin position="255"/>
        <end position="275"/>
    </location>
</feature>
<evidence type="ECO:0000313" key="3">
    <source>
        <dbReference type="Proteomes" id="UP001432322"/>
    </source>
</evidence>
<keyword evidence="1" id="KW-0472">Membrane</keyword>
<dbReference type="Gene3D" id="1.20.1070.10">
    <property type="entry name" value="Rhodopsin 7-helix transmembrane proteins"/>
    <property type="match status" value="1"/>
</dbReference>
<evidence type="ECO:0000313" key="2">
    <source>
        <dbReference type="EMBL" id="GMT13312.1"/>
    </source>
</evidence>
<keyword evidence="1" id="KW-1133">Transmembrane helix</keyword>
<feature type="transmembrane region" description="Helical" evidence="1">
    <location>
        <begin position="183"/>
        <end position="200"/>
    </location>
</feature>
<sequence>DNIRGFYFSWVTMGISTISAACNAFLLTILITYIRFRQKHKIIVALSIADLVNSIAICIQYGHKATVLGEINDTGVVPTSTSARCALNPASFMETIGALWPAIISFLVAAENFVLVNVSGRVRRIIKHRAPLLIGFSVLLVAGFMIVGTIGAFSHADREVGWWCPRHKYISNTYGEAVDLTNFSGYVIALTLNIIAAIILRMKTKKYPDVDMHEESQKIICHLFSTISAVLLVSVPNVFLHYAPSSEITQILEYPFAWCFALNSGLSIVVCLAFLEDFRKSMRVFHARLFCRYVPSGHESVSRTTTASLSDETRWRHAGITNY</sequence>
<evidence type="ECO:0008006" key="4">
    <source>
        <dbReference type="Google" id="ProtNLM"/>
    </source>
</evidence>
<dbReference type="PANTHER" id="PTHR23360">
    <property type="entry name" value="G-PROTEIN COUPLED RECEPTORS FAMILY 1 PROFILE DOMAIN-CONTAINING PROTEIN-RELATED"/>
    <property type="match status" value="1"/>
</dbReference>
<reference evidence="2" key="1">
    <citation type="submission" date="2023-10" db="EMBL/GenBank/DDBJ databases">
        <title>Genome assembly of Pristionchus species.</title>
        <authorList>
            <person name="Yoshida K."/>
            <person name="Sommer R.J."/>
        </authorList>
    </citation>
    <scope>NUCLEOTIDE SEQUENCE</scope>
    <source>
        <strain evidence="2">RS5133</strain>
    </source>
</reference>
<keyword evidence="3" id="KW-1185">Reference proteome</keyword>
<feature type="transmembrane region" description="Helical" evidence="1">
    <location>
        <begin position="220"/>
        <end position="243"/>
    </location>
</feature>
<feature type="non-terminal residue" evidence="2">
    <location>
        <position position="1"/>
    </location>
</feature>
<name>A0AAV5V178_9BILA</name>